<reference evidence="6 7" key="1">
    <citation type="submission" date="2018-11" db="EMBL/GenBank/DDBJ databases">
        <title>Gordonia insulae sp. nov., isolated from an island soil.</title>
        <authorList>
            <person name="Kim Y.S."/>
            <person name="Kim S.B."/>
        </authorList>
    </citation>
    <scope>NUCLEOTIDE SEQUENCE [LARGE SCALE GENOMIC DNA]</scope>
    <source>
        <strain evidence="6 7">MMS17-SY073</strain>
    </source>
</reference>
<dbReference type="SUPFAM" id="SSF46689">
    <property type="entry name" value="Homeodomain-like"/>
    <property type="match status" value="1"/>
</dbReference>
<dbReference type="InterPro" id="IPR001647">
    <property type="entry name" value="HTH_TetR"/>
</dbReference>
<evidence type="ECO:0000313" key="7">
    <source>
        <dbReference type="Proteomes" id="UP000271469"/>
    </source>
</evidence>
<feature type="domain" description="HTH tetR-type" evidence="5">
    <location>
        <begin position="12"/>
        <end position="72"/>
    </location>
</feature>
<accession>A0A3G8JR12</accession>
<dbReference type="Proteomes" id="UP000271469">
    <property type="component" value="Chromosome"/>
</dbReference>
<dbReference type="AlphaFoldDB" id="A0A3G8JR12"/>
<name>A0A3G8JR12_9ACTN</name>
<dbReference type="InterPro" id="IPR050109">
    <property type="entry name" value="HTH-type_TetR-like_transc_reg"/>
</dbReference>
<dbReference type="Pfam" id="PF00440">
    <property type="entry name" value="TetR_N"/>
    <property type="match status" value="1"/>
</dbReference>
<dbReference type="RefSeq" id="WP_124709907.1">
    <property type="nucleotide sequence ID" value="NZ_CP033972.1"/>
</dbReference>
<keyword evidence="7" id="KW-1185">Reference proteome</keyword>
<keyword evidence="1" id="KW-0805">Transcription regulation</keyword>
<dbReference type="GO" id="GO:0000976">
    <property type="term" value="F:transcription cis-regulatory region binding"/>
    <property type="evidence" value="ECO:0007669"/>
    <property type="project" value="TreeGrafter"/>
</dbReference>
<keyword evidence="2 4" id="KW-0238">DNA-binding</keyword>
<protein>
    <submittedName>
        <fullName evidence="6">Putative HTH-type transcriptional regulator</fullName>
    </submittedName>
</protein>
<evidence type="ECO:0000259" key="5">
    <source>
        <dbReference type="PROSITE" id="PS50977"/>
    </source>
</evidence>
<dbReference type="PANTHER" id="PTHR30055">
    <property type="entry name" value="HTH-TYPE TRANSCRIPTIONAL REGULATOR RUTR"/>
    <property type="match status" value="1"/>
</dbReference>
<dbReference type="GO" id="GO:0003700">
    <property type="term" value="F:DNA-binding transcription factor activity"/>
    <property type="evidence" value="ECO:0007669"/>
    <property type="project" value="TreeGrafter"/>
</dbReference>
<evidence type="ECO:0000256" key="1">
    <source>
        <dbReference type="ARBA" id="ARBA00023015"/>
    </source>
</evidence>
<organism evidence="6 7">
    <name type="scientific">Gordonia insulae</name>
    <dbReference type="NCBI Taxonomy" id="2420509"/>
    <lineage>
        <taxon>Bacteria</taxon>
        <taxon>Bacillati</taxon>
        <taxon>Actinomycetota</taxon>
        <taxon>Actinomycetes</taxon>
        <taxon>Mycobacteriales</taxon>
        <taxon>Gordoniaceae</taxon>
        <taxon>Gordonia</taxon>
    </lineage>
</organism>
<keyword evidence="3" id="KW-0804">Transcription</keyword>
<dbReference type="InterPro" id="IPR025996">
    <property type="entry name" value="MT1864/Rv1816-like_C"/>
</dbReference>
<dbReference type="InterPro" id="IPR009057">
    <property type="entry name" value="Homeodomain-like_sf"/>
</dbReference>
<dbReference type="EMBL" id="CP033972">
    <property type="protein sequence ID" value="AZG47571.1"/>
    <property type="molecule type" value="Genomic_DNA"/>
</dbReference>
<gene>
    <name evidence="6" type="ORF">D7316_04183</name>
</gene>
<sequence>MSPPKSARTPATEVRANLLAAGRRILERDGVAALTVRAVATKAGVAPMGVYNHFDGKEGLLNALVTDGFAEFAGLIAATDADPSTRLLNSGRNYRGFAVANPTLYTLMFSMDCEAESEVAARAFFELVDIVKYGQVAGMIRPGEPEQLAAQIWACVHGAVALELASSYPPFIDPSAAYEQVIRLIARGVAA</sequence>
<dbReference type="OrthoDB" id="8222629at2"/>
<dbReference type="PRINTS" id="PR00455">
    <property type="entry name" value="HTHTETR"/>
</dbReference>
<feature type="DNA-binding region" description="H-T-H motif" evidence="4">
    <location>
        <begin position="35"/>
        <end position="54"/>
    </location>
</feature>
<dbReference type="SUPFAM" id="SSF48498">
    <property type="entry name" value="Tetracyclin repressor-like, C-terminal domain"/>
    <property type="match status" value="1"/>
</dbReference>
<evidence type="ECO:0000313" key="6">
    <source>
        <dbReference type="EMBL" id="AZG47571.1"/>
    </source>
</evidence>
<dbReference type="InterPro" id="IPR036271">
    <property type="entry name" value="Tet_transcr_reg_TetR-rel_C_sf"/>
</dbReference>
<dbReference type="Gene3D" id="1.10.357.10">
    <property type="entry name" value="Tetracycline Repressor, domain 2"/>
    <property type="match status" value="1"/>
</dbReference>
<evidence type="ECO:0000256" key="3">
    <source>
        <dbReference type="ARBA" id="ARBA00023163"/>
    </source>
</evidence>
<proteinExistence type="predicted"/>
<dbReference type="PANTHER" id="PTHR30055:SF234">
    <property type="entry name" value="HTH-TYPE TRANSCRIPTIONAL REGULATOR BETI"/>
    <property type="match status" value="1"/>
</dbReference>
<dbReference type="KEGG" id="gom:D7316_04183"/>
<evidence type="ECO:0000256" key="4">
    <source>
        <dbReference type="PROSITE-ProRule" id="PRU00335"/>
    </source>
</evidence>
<evidence type="ECO:0000256" key="2">
    <source>
        <dbReference type="ARBA" id="ARBA00023125"/>
    </source>
</evidence>
<dbReference type="PROSITE" id="PS50977">
    <property type="entry name" value="HTH_TETR_2"/>
    <property type="match status" value="1"/>
</dbReference>
<dbReference type="Pfam" id="PF13305">
    <property type="entry name" value="TetR_C_33"/>
    <property type="match status" value="1"/>
</dbReference>